<feature type="region of interest" description="Disordered" evidence="2">
    <location>
        <begin position="1"/>
        <end position="48"/>
    </location>
</feature>
<dbReference type="GO" id="GO:0007165">
    <property type="term" value="P:signal transduction"/>
    <property type="evidence" value="ECO:0007669"/>
    <property type="project" value="InterPro"/>
</dbReference>
<name>A0A9P8BQ99_9FUNG</name>
<dbReference type="PANTHER" id="PTHR23176:SF134">
    <property type="entry name" value="RHO-TYPE GTPASE-ACTIVATING PROTEIN"/>
    <property type="match status" value="1"/>
</dbReference>
<reference evidence="4" key="1">
    <citation type="submission" date="2021-06" db="EMBL/GenBank/DDBJ databases">
        <title>Genome Sequence of Mortierella hyaline Strain SCG-10, a Cold-Adapted, Nitrate-Reducing Fungus Isolated from Soil in Minnesota, USA.</title>
        <authorList>
            <person name="Aldossari N."/>
        </authorList>
    </citation>
    <scope>NUCLEOTIDE SEQUENCE</scope>
    <source>
        <strain evidence="4">SCG-10</strain>
    </source>
</reference>
<dbReference type="OrthoDB" id="79452at2759"/>
<feature type="region of interest" description="Disordered" evidence="2">
    <location>
        <begin position="749"/>
        <end position="795"/>
    </location>
</feature>
<feature type="compositionally biased region" description="Gly residues" evidence="2">
    <location>
        <begin position="749"/>
        <end position="759"/>
    </location>
</feature>
<feature type="compositionally biased region" description="Gly residues" evidence="2">
    <location>
        <begin position="116"/>
        <end position="126"/>
    </location>
</feature>
<feature type="compositionally biased region" description="Low complexity" evidence="2">
    <location>
        <begin position="808"/>
        <end position="827"/>
    </location>
</feature>
<feature type="compositionally biased region" description="Polar residues" evidence="2">
    <location>
        <begin position="96"/>
        <end position="111"/>
    </location>
</feature>
<dbReference type="EMBL" id="JAHRHY010000014">
    <property type="protein sequence ID" value="KAG9064150.1"/>
    <property type="molecule type" value="Genomic_DNA"/>
</dbReference>
<evidence type="ECO:0000256" key="1">
    <source>
        <dbReference type="ARBA" id="ARBA00022468"/>
    </source>
</evidence>
<feature type="domain" description="Rho-GAP" evidence="3">
    <location>
        <begin position="373"/>
        <end position="576"/>
    </location>
</feature>
<feature type="compositionally biased region" description="Low complexity" evidence="2">
    <location>
        <begin position="835"/>
        <end position="883"/>
    </location>
</feature>
<feature type="compositionally biased region" description="Low complexity" evidence="2">
    <location>
        <begin position="574"/>
        <end position="592"/>
    </location>
</feature>
<feature type="compositionally biased region" description="Polar residues" evidence="2">
    <location>
        <begin position="642"/>
        <end position="663"/>
    </location>
</feature>
<dbReference type="SMART" id="SM00324">
    <property type="entry name" value="RhoGAP"/>
    <property type="match status" value="1"/>
</dbReference>
<dbReference type="PANTHER" id="PTHR23176">
    <property type="entry name" value="RHO/RAC/CDC GTPASE-ACTIVATING PROTEIN"/>
    <property type="match status" value="1"/>
</dbReference>
<organism evidence="4 5">
    <name type="scientific">Linnemannia hyalina</name>
    <dbReference type="NCBI Taxonomy" id="64524"/>
    <lineage>
        <taxon>Eukaryota</taxon>
        <taxon>Fungi</taxon>
        <taxon>Fungi incertae sedis</taxon>
        <taxon>Mucoromycota</taxon>
        <taxon>Mortierellomycotina</taxon>
        <taxon>Mortierellomycetes</taxon>
        <taxon>Mortierellales</taxon>
        <taxon>Mortierellaceae</taxon>
        <taxon>Linnemannia</taxon>
    </lineage>
</organism>
<evidence type="ECO:0000313" key="5">
    <source>
        <dbReference type="Proteomes" id="UP000707451"/>
    </source>
</evidence>
<dbReference type="CDD" id="cd00159">
    <property type="entry name" value="RhoGAP"/>
    <property type="match status" value="1"/>
</dbReference>
<evidence type="ECO:0000313" key="4">
    <source>
        <dbReference type="EMBL" id="KAG9064150.1"/>
    </source>
</evidence>
<dbReference type="AlphaFoldDB" id="A0A9P8BQ99"/>
<dbReference type="InterPro" id="IPR000198">
    <property type="entry name" value="RhoGAP_dom"/>
</dbReference>
<proteinExistence type="predicted"/>
<dbReference type="PROSITE" id="PS50238">
    <property type="entry name" value="RHOGAP"/>
    <property type="match status" value="1"/>
</dbReference>
<evidence type="ECO:0000256" key="2">
    <source>
        <dbReference type="SAM" id="MobiDB-lite"/>
    </source>
</evidence>
<dbReference type="InterPro" id="IPR008936">
    <property type="entry name" value="Rho_GTPase_activation_prot"/>
</dbReference>
<dbReference type="Gene3D" id="1.20.1270.60">
    <property type="entry name" value="Arfaptin homology (AH) domain/BAR domain"/>
    <property type="match status" value="1"/>
</dbReference>
<feature type="compositionally biased region" description="Low complexity" evidence="2">
    <location>
        <begin position="773"/>
        <end position="783"/>
    </location>
</feature>
<feature type="region of interest" description="Disordered" evidence="2">
    <location>
        <begin position="808"/>
        <end position="892"/>
    </location>
</feature>
<dbReference type="Gene3D" id="1.10.555.10">
    <property type="entry name" value="Rho GTPase activation protein"/>
    <property type="match status" value="1"/>
</dbReference>
<keyword evidence="5" id="KW-1185">Reference proteome</keyword>
<dbReference type="GO" id="GO:0005737">
    <property type="term" value="C:cytoplasm"/>
    <property type="evidence" value="ECO:0007669"/>
    <property type="project" value="TreeGrafter"/>
</dbReference>
<dbReference type="Proteomes" id="UP000707451">
    <property type="component" value="Unassembled WGS sequence"/>
</dbReference>
<dbReference type="InterPro" id="IPR027267">
    <property type="entry name" value="AH/BAR_dom_sf"/>
</dbReference>
<gene>
    <name evidence="4" type="ORF">KI688_003336</name>
</gene>
<sequence>MTSRHSRMPSDVDRDHPLPPTGLSRATPILPLGMPPMTKEAKESKEQAAAWETSLNRILQTMHSDDTARYLAYFKARIEIEDTYSRGLEKLASLTVSTRGGSKSTGNTTNARDGPQGAGGNNGGQGNNSTFAEPDEIPTTLHKAYEALMDTTLQVCRRRQSFIRLLKNLAGALAGMKEAHEKQRKTQKENTKPVFQLYAEQRLVTVPKAKRNYEQRCRDVEQVLAIEDVEHLPVRERLKNLTSTSGAAGRLVKSKRDMEDADGEYRTAVQTLEVFRMQREMRFDTAYKTMQGMIEERGAKCRQCLEAYVNEERTQIAKMTEEIDRFSVVINCIKPVGDMEQLSLSFSKDINSHPKTVVYESYYKPVPESIFGMSLQEYVDKHKHPIPLVVIKCSEAIDRAGLNREGIYRVSGRHAQIMNLKRLFDSDEEGIDFTNPVYNDDCTSIAAVLKIYLRELPQPLFPFALNERIAYSSIPDRNARLGELKGRLKALPGCNIDTLQFLIEHLRRIYDHVETNKMTLDNLSMIFTPAIFHDFNSAMVPGAQGGGGGGGAGGGGTGAHDIALAALSFASNASLSASSPSSPSPNSAPWNSYPFPPTDQAASKGGQQQFYPQNPNLGFGHSSGTGGAVSTGRSSPMPMTASEGSSSSLPLPQHGSGMTSAAATSPPPQHPAGFTPASTANTTSTAASWSNDLVLSDLILNSASVFNVLPKLPARTNSAYSIAASSIYSNSEDRHLSLAMSGTTLSGSIVGGGGPGGNNGVSTARPFSNSRKSSASSLGVPSSPIEGGNGQLRPRMDSLPILAAAGAALASSPPPSQQRQAGQQYQSYPPPPPVQQQQQQQQQYQQQQYQQQQQQYHLPAPQPQQQYGYSDQQRQPSPPSSRRLNYDPQHQQ</sequence>
<feature type="region of interest" description="Disordered" evidence="2">
    <location>
        <begin position="96"/>
        <end position="135"/>
    </location>
</feature>
<feature type="compositionally biased region" description="Basic and acidic residues" evidence="2">
    <location>
        <begin position="8"/>
        <end position="17"/>
    </location>
</feature>
<evidence type="ECO:0000259" key="3">
    <source>
        <dbReference type="PROSITE" id="PS50238"/>
    </source>
</evidence>
<dbReference type="SUPFAM" id="SSF48350">
    <property type="entry name" value="GTPase activation domain, GAP"/>
    <property type="match status" value="1"/>
</dbReference>
<accession>A0A9P8BQ99</accession>
<keyword evidence="1" id="KW-0343">GTPase activation</keyword>
<dbReference type="InterPro" id="IPR050729">
    <property type="entry name" value="Rho-GAP"/>
</dbReference>
<dbReference type="Pfam" id="PF00620">
    <property type="entry name" value="RhoGAP"/>
    <property type="match status" value="1"/>
</dbReference>
<dbReference type="GO" id="GO:0005096">
    <property type="term" value="F:GTPase activator activity"/>
    <property type="evidence" value="ECO:0007669"/>
    <property type="project" value="UniProtKB-KW"/>
</dbReference>
<feature type="region of interest" description="Disordered" evidence="2">
    <location>
        <begin position="574"/>
        <end position="683"/>
    </location>
</feature>
<protein>
    <recommendedName>
        <fullName evidence="3">Rho-GAP domain-containing protein</fullName>
    </recommendedName>
</protein>
<comment type="caution">
    <text evidence="4">The sequence shown here is derived from an EMBL/GenBank/DDBJ whole genome shotgun (WGS) entry which is preliminary data.</text>
</comment>
<dbReference type="SUPFAM" id="SSF103657">
    <property type="entry name" value="BAR/IMD domain-like"/>
    <property type="match status" value="1"/>
</dbReference>
<feature type="compositionally biased region" description="Polar residues" evidence="2">
    <location>
        <begin position="605"/>
        <end position="616"/>
    </location>
</feature>